<name>A0ABN5IW81_9CAUL</name>
<gene>
    <name evidence="1" type="ORF">B7G68_16480</name>
</gene>
<proteinExistence type="predicted"/>
<accession>A0ABN5IW81</accession>
<keyword evidence="2" id="KW-1185">Reference proteome</keyword>
<protein>
    <submittedName>
        <fullName evidence="1">Uncharacterized protein</fullName>
    </submittedName>
</protein>
<sequence length="323" mass="35721">MGAMLPAALVLLVIQPPDPLEASRFQAALTRRFLLPVLSELEPLFLAMRAETDRVLKPGAFARREKPYPYGYCLEITQDVVTHLRARNARARTAAARAVSAFLKHGGAGTMVWGVLRDRYFQNAIQLGSLYVDVANDSVDPNKPKVEILPMAESGLELVRDLDHFARIAERYWGVRCYANTALPALAPLFPVVIVDPTYRALLQSKTGYMMRLLASDQFRKSERWLSAAPEPPPEVVQGIREHCPPDILGANLAATREASLEACRALRGRASLLDEAWIDRMGEIFDRVPQIRVLNVPSKPAAVHDMTRTNARFATSVGAVAA</sequence>
<dbReference type="EMBL" id="CP027850">
    <property type="protein sequence ID" value="AVQ03303.1"/>
    <property type="molecule type" value="Genomic_DNA"/>
</dbReference>
<dbReference type="Proteomes" id="UP000240527">
    <property type="component" value="Chromosome"/>
</dbReference>
<evidence type="ECO:0000313" key="1">
    <source>
        <dbReference type="EMBL" id="AVQ03303.1"/>
    </source>
</evidence>
<evidence type="ECO:0000313" key="2">
    <source>
        <dbReference type="Proteomes" id="UP000240527"/>
    </source>
</evidence>
<organism evidence="1 2">
    <name type="scientific">Caulobacter segnis</name>
    <dbReference type="NCBI Taxonomy" id="88688"/>
    <lineage>
        <taxon>Bacteria</taxon>
        <taxon>Pseudomonadati</taxon>
        <taxon>Pseudomonadota</taxon>
        <taxon>Alphaproteobacteria</taxon>
        <taxon>Caulobacterales</taxon>
        <taxon>Caulobacteraceae</taxon>
        <taxon>Caulobacter</taxon>
    </lineage>
</organism>
<reference evidence="1 2" key="1">
    <citation type="journal article" date="2015" name="Biotechnol. Bioeng.">
        <title>Genome sequence and phenotypic characterization of Caulobacter segnis.</title>
        <authorList>
            <person name="Patel S."/>
            <person name="Fletcher B."/>
            <person name="Scott D.C."/>
            <person name="Ely B."/>
        </authorList>
    </citation>
    <scope>NUCLEOTIDE SEQUENCE [LARGE SCALE GENOMIC DNA]</scope>
    <source>
        <strain evidence="1 2">TK0059</strain>
    </source>
</reference>